<organism evidence="1 2">
    <name type="scientific">Coniosporium uncinatum</name>
    <dbReference type="NCBI Taxonomy" id="93489"/>
    <lineage>
        <taxon>Eukaryota</taxon>
        <taxon>Fungi</taxon>
        <taxon>Dikarya</taxon>
        <taxon>Ascomycota</taxon>
        <taxon>Pezizomycotina</taxon>
        <taxon>Dothideomycetes</taxon>
        <taxon>Dothideomycetes incertae sedis</taxon>
        <taxon>Coniosporium</taxon>
    </lineage>
</organism>
<evidence type="ECO:0000313" key="1">
    <source>
        <dbReference type="EMBL" id="KAK3065057.1"/>
    </source>
</evidence>
<dbReference type="Proteomes" id="UP001186974">
    <property type="component" value="Unassembled WGS sequence"/>
</dbReference>
<keyword evidence="2" id="KW-1185">Reference proteome</keyword>
<protein>
    <submittedName>
        <fullName evidence="1">Uncharacterized protein</fullName>
    </submittedName>
</protein>
<dbReference type="EMBL" id="JAWDJW010006370">
    <property type="protein sequence ID" value="KAK3065057.1"/>
    <property type="molecule type" value="Genomic_DNA"/>
</dbReference>
<gene>
    <name evidence="1" type="ORF">LTS18_012278</name>
</gene>
<name>A0ACC3DC40_9PEZI</name>
<reference evidence="1" key="1">
    <citation type="submission" date="2024-09" db="EMBL/GenBank/DDBJ databases">
        <title>Black Yeasts Isolated from many extreme environments.</title>
        <authorList>
            <person name="Coleine C."/>
            <person name="Stajich J.E."/>
            <person name="Selbmann L."/>
        </authorList>
    </citation>
    <scope>NUCLEOTIDE SEQUENCE</scope>
    <source>
        <strain evidence="1">CCFEE 5737</strain>
    </source>
</reference>
<accession>A0ACC3DC40</accession>
<comment type="caution">
    <text evidence="1">The sequence shown here is derived from an EMBL/GenBank/DDBJ whole genome shotgun (WGS) entry which is preliminary data.</text>
</comment>
<evidence type="ECO:0000313" key="2">
    <source>
        <dbReference type="Proteomes" id="UP001186974"/>
    </source>
</evidence>
<proteinExistence type="predicted"/>
<sequence length="224" mass="25076">MSDVRKRVTQIDFNPSQLRNAGESPGAPKPGTEDSPRNRLESRADGTLSKTSLGINGQAAVTPHPLIIKPVRRTHHRGVTTQIANPEGDEQANNLVKPTECASPWTTYDREYKFRLGGRYVTVATRKQAVSSDKNPYWNLVNVQELTGDDVEEQIPKFQLCEHANIVSVRNIFRTGNTFHLCFEYMSASLEEVACLQAHLNKKKLAAIVGQVEPTANLLWRVER</sequence>